<feature type="region of interest" description="N-terminal hotdog fold" evidence="7">
    <location>
        <begin position="896"/>
        <end position="1019"/>
    </location>
</feature>
<protein>
    <submittedName>
        <fullName evidence="11">SDR family NAD(P)-dependent oxidoreductase</fullName>
    </submittedName>
</protein>
<dbReference type="SMART" id="SM00825">
    <property type="entry name" value="PKS_KS"/>
    <property type="match status" value="1"/>
</dbReference>
<dbReference type="EMBL" id="SMKX01000012">
    <property type="protein sequence ID" value="TDD61697.1"/>
    <property type="molecule type" value="Genomic_DNA"/>
</dbReference>
<dbReference type="CDD" id="cd02440">
    <property type="entry name" value="AdoMet_MTases"/>
    <property type="match status" value="1"/>
</dbReference>
<dbReference type="Pfam" id="PF08240">
    <property type="entry name" value="ADH_N"/>
    <property type="match status" value="1"/>
</dbReference>
<dbReference type="SUPFAM" id="SSF53901">
    <property type="entry name" value="Thiolase-like"/>
    <property type="match status" value="1"/>
</dbReference>
<keyword evidence="2" id="KW-0597">Phosphoprotein</keyword>
<feature type="domain" description="Ketosynthase family 3 (KS3)" evidence="9">
    <location>
        <begin position="12"/>
        <end position="439"/>
    </location>
</feature>
<dbReference type="Pfam" id="PF08659">
    <property type="entry name" value="KR"/>
    <property type="match status" value="1"/>
</dbReference>
<dbReference type="InterPro" id="IPR032821">
    <property type="entry name" value="PKS_assoc"/>
</dbReference>
<organism evidence="11 12">
    <name type="scientific">Kribbella antibiotica</name>
    <dbReference type="NCBI Taxonomy" id="190195"/>
    <lineage>
        <taxon>Bacteria</taxon>
        <taxon>Bacillati</taxon>
        <taxon>Actinomycetota</taxon>
        <taxon>Actinomycetes</taxon>
        <taxon>Propionibacteriales</taxon>
        <taxon>Kribbellaceae</taxon>
        <taxon>Kribbella</taxon>
    </lineage>
</organism>
<gene>
    <name evidence="11" type="ORF">E1263_06615</name>
</gene>
<dbReference type="Gene3D" id="3.90.180.10">
    <property type="entry name" value="Medium-chain alcohol dehydrogenases, catalytic domain"/>
    <property type="match status" value="1"/>
</dbReference>
<dbReference type="FunFam" id="3.40.366.10:FF:000002">
    <property type="entry name" value="Probable polyketide synthase 2"/>
    <property type="match status" value="1"/>
</dbReference>
<dbReference type="Pfam" id="PF14765">
    <property type="entry name" value="PS-DH"/>
    <property type="match status" value="1"/>
</dbReference>
<dbReference type="SUPFAM" id="SSF50129">
    <property type="entry name" value="GroES-like"/>
    <property type="match status" value="1"/>
</dbReference>
<dbReference type="Pfam" id="PF00550">
    <property type="entry name" value="PP-binding"/>
    <property type="match status" value="1"/>
</dbReference>
<dbReference type="InterPro" id="IPR011032">
    <property type="entry name" value="GroES-like_sf"/>
</dbReference>
<evidence type="ECO:0000256" key="4">
    <source>
        <dbReference type="ARBA" id="ARBA00022857"/>
    </source>
</evidence>
<dbReference type="InterPro" id="IPR049900">
    <property type="entry name" value="PKS_mFAS_DH"/>
</dbReference>
<dbReference type="Pfam" id="PF00109">
    <property type="entry name" value="ketoacyl-synt"/>
    <property type="match status" value="1"/>
</dbReference>
<evidence type="ECO:0000313" key="11">
    <source>
        <dbReference type="EMBL" id="TDD61697.1"/>
    </source>
</evidence>
<keyword evidence="6" id="KW-0012">Acyltransferase</keyword>
<evidence type="ECO:0000313" key="12">
    <source>
        <dbReference type="Proteomes" id="UP000295124"/>
    </source>
</evidence>
<dbReference type="CDD" id="cd08955">
    <property type="entry name" value="KR_2_FAS_SDR_x"/>
    <property type="match status" value="1"/>
</dbReference>
<dbReference type="PANTHER" id="PTHR43775:SF37">
    <property type="entry name" value="SI:DKEY-61P9.11"/>
    <property type="match status" value="1"/>
</dbReference>
<feature type="active site" description="Proton acceptor; for dehydratase activity" evidence="7">
    <location>
        <position position="931"/>
    </location>
</feature>
<evidence type="ECO:0000256" key="6">
    <source>
        <dbReference type="ARBA" id="ARBA00023315"/>
    </source>
</evidence>
<feature type="domain" description="PKS/mFAS DH" evidence="10">
    <location>
        <begin position="896"/>
        <end position="1182"/>
    </location>
</feature>
<evidence type="ECO:0000256" key="7">
    <source>
        <dbReference type="PROSITE-ProRule" id="PRU01363"/>
    </source>
</evidence>
<accession>A0A4V2YQD7</accession>
<dbReference type="InterPro" id="IPR016039">
    <property type="entry name" value="Thiolase-like"/>
</dbReference>
<dbReference type="Proteomes" id="UP000295124">
    <property type="component" value="Unassembled WGS sequence"/>
</dbReference>
<dbReference type="CDD" id="cd00833">
    <property type="entry name" value="PKS"/>
    <property type="match status" value="1"/>
</dbReference>
<dbReference type="InterPro" id="IPR001227">
    <property type="entry name" value="Ac_transferase_dom_sf"/>
</dbReference>
<evidence type="ECO:0000256" key="2">
    <source>
        <dbReference type="ARBA" id="ARBA00022553"/>
    </source>
</evidence>
<dbReference type="InterPro" id="IPR057326">
    <property type="entry name" value="KR_dom"/>
</dbReference>
<keyword evidence="1" id="KW-0596">Phosphopantetheine</keyword>
<dbReference type="GO" id="GO:0071770">
    <property type="term" value="P:DIM/DIP cell wall layer assembly"/>
    <property type="evidence" value="ECO:0007669"/>
    <property type="project" value="TreeGrafter"/>
</dbReference>
<dbReference type="Gene3D" id="3.10.129.110">
    <property type="entry name" value="Polyketide synthase dehydratase"/>
    <property type="match status" value="1"/>
</dbReference>
<dbReference type="InterPro" id="IPR020843">
    <property type="entry name" value="ER"/>
</dbReference>
<dbReference type="GO" id="GO:0005737">
    <property type="term" value="C:cytoplasm"/>
    <property type="evidence" value="ECO:0007669"/>
    <property type="project" value="TreeGrafter"/>
</dbReference>
<dbReference type="InterPro" id="IPR036291">
    <property type="entry name" value="NAD(P)-bd_dom_sf"/>
</dbReference>
<dbReference type="InterPro" id="IPR020807">
    <property type="entry name" value="PKS_DH"/>
</dbReference>
<dbReference type="InterPro" id="IPR014030">
    <property type="entry name" value="Ketoacyl_synth_N"/>
</dbReference>
<dbReference type="InterPro" id="IPR013149">
    <property type="entry name" value="ADH-like_C"/>
</dbReference>
<dbReference type="Pfam" id="PF16197">
    <property type="entry name" value="KAsynt_C_assoc"/>
    <property type="match status" value="1"/>
</dbReference>
<name>A0A4V2YQD7_9ACTN</name>
<dbReference type="GO" id="GO:0016491">
    <property type="term" value="F:oxidoreductase activity"/>
    <property type="evidence" value="ECO:0007669"/>
    <property type="project" value="InterPro"/>
</dbReference>
<dbReference type="Gene3D" id="3.30.70.3290">
    <property type="match status" value="1"/>
</dbReference>
<dbReference type="SUPFAM" id="SSF53335">
    <property type="entry name" value="S-adenosyl-L-methionine-dependent methyltransferases"/>
    <property type="match status" value="1"/>
</dbReference>
<dbReference type="SMART" id="SM00826">
    <property type="entry name" value="PKS_DH"/>
    <property type="match status" value="1"/>
</dbReference>
<dbReference type="Pfam" id="PF00698">
    <property type="entry name" value="Acyl_transf_1"/>
    <property type="match status" value="1"/>
</dbReference>
<dbReference type="InterPro" id="IPR018201">
    <property type="entry name" value="Ketoacyl_synth_AS"/>
</dbReference>
<dbReference type="Pfam" id="PF08242">
    <property type="entry name" value="Methyltransf_12"/>
    <property type="match status" value="1"/>
</dbReference>
<dbReference type="SMART" id="SM00829">
    <property type="entry name" value="PKS_ER"/>
    <property type="match status" value="1"/>
</dbReference>
<evidence type="ECO:0000259" key="10">
    <source>
        <dbReference type="PROSITE" id="PS52019"/>
    </source>
</evidence>
<dbReference type="FunFam" id="3.40.47.10:FF:000019">
    <property type="entry name" value="Polyketide synthase type I"/>
    <property type="match status" value="1"/>
</dbReference>
<dbReference type="SMART" id="SM00827">
    <property type="entry name" value="PKS_AT"/>
    <property type="match status" value="1"/>
</dbReference>
<dbReference type="GO" id="GO:0004312">
    <property type="term" value="F:fatty acid synthase activity"/>
    <property type="evidence" value="ECO:0007669"/>
    <property type="project" value="TreeGrafter"/>
</dbReference>
<evidence type="ECO:0000256" key="5">
    <source>
        <dbReference type="ARBA" id="ARBA00023268"/>
    </source>
</evidence>
<dbReference type="SMART" id="SM00822">
    <property type="entry name" value="PKS_KR"/>
    <property type="match status" value="1"/>
</dbReference>
<dbReference type="PROSITE" id="PS50075">
    <property type="entry name" value="CARRIER"/>
    <property type="match status" value="1"/>
</dbReference>
<feature type="domain" description="Carrier" evidence="8">
    <location>
        <begin position="2414"/>
        <end position="2490"/>
    </location>
</feature>
<dbReference type="SUPFAM" id="SSF51735">
    <property type="entry name" value="NAD(P)-binding Rossmann-fold domains"/>
    <property type="match status" value="3"/>
</dbReference>
<dbReference type="InterPro" id="IPR050091">
    <property type="entry name" value="PKS_NRPS_Biosynth_Enz"/>
</dbReference>
<dbReference type="PANTHER" id="PTHR43775">
    <property type="entry name" value="FATTY ACID SYNTHASE"/>
    <property type="match status" value="1"/>
</dbReference>
<feature type="active site" description="Proton donor; for dehydratase activity" evidence="7">
    <location>
        <position position="1096"/>
    </location>
</feature>
<dbReference type="Gene3D" id="3.40.366.10">
    <property type="entry name" value="Malonyl-Coenzyme A Acyl Carrier Protein, domain 2"/>
    <property type="match status" value="1"/>
</dbReference>
<dbReference type="InterPro" id="IPR013968">
    <property type="entry name" value="PKS_KR"/>
</dbReference>
<dbReference type="SUPFAM" id="SSF47336">
    <property type="entry name" value="ACP-like"/>
    <property type="match status" value="1"/>
</dbReference>
<dbReference type="InterPro" id="IPR020841">
    <property type="entry name" value="PKS_Beta-ketoAc_synthase_dom"/>
</dbReference>
<evidence type="ECO:0000256" key="3">
    <source>
        <dbReference type="ARBA" id="ARBA00022679"/>
    </source>
</evidence>
<dbReference type="FunFam" id="3.40.50.720:FF:000209">
    <property type="entry name" value="Polyketide synthase Pks12"/>
    <property type="match status" value="1"/>
</dbReference>
<dbReference type="InterPro" id="IPR020806">
    <property type="entry name" value="PKS_PP-bd"/>
</dbReference>
<proteinExistence type="predicted"/>
<dbReference type="InterPro" id="IPR016035">
    <property type="entry name" value="Acyl_Trfase/lysoPLipase"/>
</dbReference>
<dbReference type="Pfam" id="PF00107">
    <property type="entry name" value="ADH_zinc_N"/>
    <property type="match status" value="1"/>
</dbReference>
<dbReference type="OrthoDB" id="9808669at2"/>
<dbReference type="PROSITE" id="PS52004">
    <property type="entry name" value="KS3_2"/>
    <property type="match status" value="1"/>
</dbReference>
<comment type="caution">
    <text evidence="11">The sequence shown here is derived from an EMBL/GenBank/DDBJ whole genome shotgun (WGS) entry which is preliminary data.</text>
</comment>
<dbReference type="Gene3D" id="3.40.50.720">
    <property type="entry name" value="NAD(P)-binding Rossmann-like Domain"/>
    <property type="match status" value="3"/>
</dbReference>
<dbReference type="InterPro" id="IPR009081">
    <property type="entry name" value="PP-bd_ACP"/>
</dbReference>
<dbReference type="InterPro" id="IPR013217">
    <property type="entry name" value="Methyltransf_12"/>
</dbReference>
<evidence type="ECO:0000259" key="8">
    <source>
        <dbReference type="PROSITE" id="PS50075"/>
    </source>
</evidence>
<dbReference type="Gene3D" id="1.10.1200.10">
    <property type="entry name" value="ACP-like"/>
    <property type="match status" value="1"/>
</dbReference>
<keyword evidence="5" id="KW-0511">Multifunctional enzyme</keyword>
<dbReference type="PROSITE" id="PS00606">
    <property type="entry name" value="KS3_1"/>
    <property type="match status" value="1"/>
</dbReference>
<dbReference type="PROSITE" id="PS52019">
    <property type="entry name" value="PKS_MFAS_DH"/>
    <property type="match status" value="1"/>
</dbReference>
<dbReference type="InterPro" id="IPR036736">
    <property type="entry name" value="ACP-like_sf"/>
</dbReference>
<dbReference type="CDD" id="cd05195">
    <property type="entry name" value="enoyl_red"/>
    <property type="match status" value="1"/>
</dbReference>
<dbReference type="InterPro" id="IPR049551">
    <property type="entry name" value="PKS_DH_C"/>
</dbReference>
<dbReference type="InterPro" id="IPR029063">
    <property type="entry name" value="SAM-dependent_MTases_sf"/>
</dbReference>
<keyword evidence="3" id="KW-0808">Transferase</keyword>
<dbReference type="SUPFAM" id="SSF52151">
    <property type="entry name" value="FabD/lysophospholipase-like"/>
    <property type="match status" value="1"/>
</dbReference>
<dbReference type="SMART" id="SM00823">
    <property type="entry name" value="PKS_PP"/>
    <property type="match status" value="1"/>
</dbReference>
<dbReference type="GO" id="GO:0004315">
    <property type="term" value="F:3-oxoacyl-[acyl-carrier-protein] synthase activity"/>
    <property type="evidence" value="ECO:0007669"/>
    <property type="project" value="InterPro"/>
</dbReference>
<keyword evidence="12" id="KW-1185">Reference proteome</keyword>
<dbReference type="InterPro" id="IPR016036">
    <property type="entry name" value="Malonyl_transacylase_ACP-bd"/>
</dbReference>
<dbReference type="InterPro" id="IPR049552">
    <property type="entry name" value="PKS_DH_N"/>
</dbReference>
<dbReference type="Gene3D" id="3.40.47.10">
    <property type="match status" value="1"/>
</dbReference>
<dbReference type="Pfam" id="PF02801">
    <property type="entry name" value="Ketoacyl-synt_C"/>
    <property type="match status" value="1"/>
</dbReference>
<feature type="region of interest" description="C-terminal hotdog fold" evidence="7">
    <location>
        <begin position="1035"/>
        <end position="1182"/>
    </location>
</feature>
<dbReference type="GO" id="GO:0006633">
    <property type="term" value="P:fatty acid biosynthetic process"/>
    <property type="evidence" value="ECO:0007669"/>
    <property type="project" value="InterPro"/>
</dbReference>
<evidence type="ECO:0000256" key="1">
    <source>
        <dbReference type="ARBA" id="ARBA00022450"/>
    </source>
</evidence>
<dbReference type="GO" id="GO:0031177">
    <property type="term" value="F:phosphopantetheine binding"/>
    <property type="evidence" value="ECO:0007669"/>
    <property type="project" value="InterPro"/>
</dbReference>
<dbReference type="GO" id="GO:0005886">
    <property type="term" value="C:plasma membrane"/>
    <property type="evidence" value="ECO:0007669"/>
    <property type="project" value="TreeGrafter"/>
</dbReference>
<dbReference type="SUPFAM" id="SSF55048">
    <property type="entry name" value="Probable ACP-binding domain of malonyl-CoA ACP transacylase"/>
    <property type="match status" value="1"/>
</dbReference>
<dbReference type="InterPro" id="IPR013154">
    <property type="entry name" value="ADH-like_N"/>
</dbReference>
<dbReference type="Pfam" id="PF21089">
    <property type="entry name" value="PKS_DH_N"/>
    <property type="match status" value="1"/>
</dbReference>
<dbReference type="InterPro" id="IPR042104">
    <property type="entry name" value="PKS_dehydratase_sf"/>
</dbReference>
<sequence>MRKRRCRMGTGTEPIALIGIGCRMPGGVTGPSSLWNLLVKGVDAICPVPADRWDNERYYSPDWRKPGRINTRHGGFLHEVDGFDAGFFGVSGRVANQMDPQQRLLLEVCWEAFEDGGVVPGQLAGSRTGVFMGACSGDYAGLQTAIGEVEGLGTHSATGMYMSILSNRLSYTFDLHGPSMTIDTACSSSLVAVHLGCESLRRGESELVLAGGVNLMLVPQSAVALSQASMLSPDGRSRAFDAAANGYVRGEGAGVVVLKRLAEAQRDRDRIYAVIRGSSVNQDGRTQGITVPSSAAQGANFRAALVAAGIGPREVGYVEAHGTGTPVGDPIEANALGKVLADGREPERVCYIGSIKTNIGHLEAGAGVAGLIKAALSVHHRRIAPTVHFQTPNPEIAFDQWQLAVSTSERPWPSCYPRVVASVNSFGFGGTNANVVLEAAAAQDAAALQQPQPAVLTLSAHSDGALRQLAFAHAERLDTQPINLQRLAANLAVRRSHHSRRLAVVATDPHDAVAKLRAYVDNASAPGVITGTARATGGKLAFLFNGQGPQWYAMGRTLLETNEVFRAKVMECDELARPYLGWSIREALNAQDEASSLVQRTSCLQPTMFAIQIALAELWSSWGVVPDGVAGHSMGEIAAAHVSGGLDLASALKVICLRARIQEDADSSGGMMFVALPKDEALALCAQYPEQLWLAAENGPRSSTLSGRRTVFQELERELDSRGVFARTLRVNCACHSPDMDPLHDQLIAELAEIEHAATAIPMYSTVTGSRIEGADLGTPYWWRNFRQPVLFAPAINTMLADGFDTFVELSPHPVLVNSLREILNDKGSDTLCVSSLTRGKNDWESFLSAFGTLHTAGHDIAWQRPYPDPVPVDDLPTNPWIHQSFWNESPPARRYRAGGQSHPMLKRIDAPRPTWEIKWGDHRLEWATEHEVLGSVIVPGAAYVEATLAAAHELTGASCALEFMEFQRACVLEADAPQVSRIELDPDDGTFEIHSRAVRDDGWTRTARGRFHPDPLDGQAASAFDLEAIQRRCTRSFDAQAVYDTFTGKGYIYGAAFRGISHLRVGAGESLARVEVPEVLRDVLADYLFHPALLDACLQVAILHPGHGIADELLPLSCLPTGIDRARVVGGVRGPVWCYTRASRLDAGGLSGDVFVLDDRGNVVAEFSGLQGKVVSQPGTNAEASIDNDFYRLAWTSDRLPRPCALTIGPTELQQRLEPAAHALASRLDRRRYGTDYQTDLRHLCVGYITQCLSDFGHQLMVGQVFSLQDFPGLVARYERPLARMLRILVEDGVISERDGRFLVDRQVDNDLGRQWAETLTRHPDCLAELLLIAQTGERLHDVFTGKVDPLELLFPGGSQEYAERVYQNSPTTRFHHTLVRRAIEQCVQQSDRRRTLRVLEVGGGTGGLTSAVLPVLPPDRSEYVFTDVSATFTQRARERFRDYDFIKYHTYDLERSPQEQGIAAGSFDLVLASDAVHAVSDLKKTLLDLQEVLAPGGVLALVEAEPGSPWGDLTFGLTEGWWAFRDVQLRREGPLLSASEWGNLLRSVGYDDVVAIGDPEHSGTGAQTVLLAQAPPPPSPHDDPAVNGTSEPLGDWVIIGDSGGLAAELANRIKQCGGRAVLTSSGKIEDDTLEPEGVVQFWNDRYAESDDIDGVALEREIRRQCLIFTDVVKALDGRAPTSRPRLYLVTRGAHAWRNDTIRLEGAPAWGLGLVAGLEQSAMRCRMIDLDAMPAPGEPDAVWAELRRQDQEHEVALRAGERFVRRLLPQPADRLRTPMYAPDLPADTGFALHMDKPGPMDDLRYRARPRHTPADGEVEIQVVAAGLNFRDVMFALGQVPPPRSSRGMPFGGECSGLVTRVGDDVTGLHVGDAVVAISSIDGTIASHVVMDSTCVLHMPEELSWEQAATIPVAFLTAWYTLHELARLRPGERVLIHSASGGTGLAAIQIAQLAGAEVFATAGSPQKRALLRALGVRHVMDSRSLAFADQVRSATDGAGVDVVLNATTGEAAARSIACLAPYGRFVEIGKRDLLADRKLGLRPFTRNLAYFAFDLSEMVLDRPQAVATEFARILNLFRQGVLTPLPHRIFHPSQAEAVFRQLAGAKHIGKLVMAMDEHEVRVHPAPDTPRHVVRGTWLITGGLGGVGLAMAEKLADAGIQALALVGRSGSPDAQARGVIENLKERGVQVCVAAVDVTSRTDLADLLARIDRELPTLRGVLHCAMVLDDAPITGMSDPRFERVLGPKVVGAFHLHELTAHLPLDAFVLFSSAISLVGNIGQANYAAANAFLDHLAEFRHANGLAALAVNWGAISDVGYVARHQDVERAVSATGMRGFTSGQAFQALTVLLGGSFPRIGVLPIDWQQFFRHHGVTPDDQPRYASLPPLYHDAPATDSDLATNGSLGRQLRSCDSAARADLLTAQLKLRLATVLGVPLDDLDENMPLVNYVDSLLAVEISSWIAREVGAGVTVIELLKGPSVRQLAGMLLIRLDSPQPTRPE</sequence>
<evidence type="ECO:0000259" key="9">
    <source>
        <dbReference type="PROSITE" id="PS52004"/>
    </source>
</evidence>
<dbReference type="Gene3D" id="3.40.50.150">
    <property type="entry name" value="Vaccinia Virus protein VP39"/>
    <property type="match status" value="1"/>
</dbReference>
<dbReference type="InterPro" id="IPR014031">
    <property type="entry name" value="Ketoacyl_synth_C"/>
</dbReference>
<dbReference type="InterPro" id="IPR014043">
    <property type="entry name" value="Acyl_transferase_dom"/>
</dbReference>
<reference evidence="11 12" key="1">
    <citation type="submission" date="2019-03" db="EMBL/GenBank/DDBJ databases">
        <title>Draft genome sequences of novel Actinobacteria.</title>
        <authorList>
            <person name="Sahin N."/>
            <person name="Ay H."/>
            <person name="Saygin H."/>
        </authorList>
    </citation>
    <scope>NUCLEOTIDE SEQUENCE [LARGE SCALE GENOMIC DNA]</scope>
    <source>
        <strain evidence="11 12">JCM 13523</strain>
    </source>
</reference>
<keyword evidence="4" id="KW-0521">NADP</keyword>